<dbReference type="Gene3D" id="1.10.10.2910">
    <property type="match status" value="1"/>
</dbReference>
<feature type="domain" description="HTH cro/C1-type" evidence="1">
    <location>
        <begin position="34"/>
        <end position="61"/>
    </location>
</feature>
<dbReference type="PROSITE" id="PS50943">
    <property type="entry name" value="HTH_CROC1"/>
    <property type="match status" value="1"/>
</dbReference>
<dbReference type="InterPro" id="IPR001387">
    <property type="entry name" value="Cro/C1-type_HTH"/>
</dbReference>
<dbReference type="OrthoDB" id="9796786at2"/>
<dbReference type="PANTHER" id="PTHR43236:SF2">
    <property type="entry name" value="BLL0069 PROTEIN"/>
    <property type="match status" value="1"/>
</dbReference>
<dbReference type="RefSeq" id="WP_046770667.1">
    <property type="nucleotide sequence ID" value="NZ_LBMC01000023.1"/>
</dbReference>
<dbReference type="EMBL" id="LT629791">
    <property type="protein sequence ID" value="SDU65039.1"/>
    <property type="molecule type" value="Genomic_DNA"/>
</dbReference>
<accession>A0A1H2K8P5</accession>
<dbReference type="InterPro" id="IPR010359">
    <property type="entry name" value="IrrE_HExxH"/>
</dbReference>
<sequence>MPIRVDVAPSVLSWALNVTGADEEGLHRRFKVDQWLTAETRPTLKQLQDFARATGVPFGYLLLPQPPTWTLPVPDFREGFDGAPPPSANLIAVLGQSQRRQEWYRDYALGLGAEPLEFVGSAADEGPTEAAAHIRSALDFEISTRHGTWADTRKALLRSFEALGGLTIATSMVNNNTRRPLDENEFRGFALVDDIAPLVFVNTHQTINGQIFTLAHEFAHIWRGTSGIGNEDLRSDAQSEIERWCNAVASEVLVPQEDLESHHARVASAPLTEALDALAHDFRCGTLVVLQALHRTGLRRMDNYANAYDAEVARLRALSAANERGGGDHYNNQPFRVGERLSRALIADALEGRTSIEEAMRLMSMKSLSTFDEYARRLGAA</sequence>
<dbReference type="PANTHER" id="PTHR43236">
    <property type="entry name" value="ANTITOXIN HIGA1"/>
    <property type="match status" value="1"/>
</dbReference>
<dbReference type="InterPro" id="IPR052345">
    <property type="entry name" value="Rad_response_metalloprotease"/>
</dbReference>
<dbReference type="STRING" id="419479.SAMN04488563_3552"/>
<protein>
    <submittedName>
        <fullName evidence="2">Zn-dependent peptidase ImmA, M78 family</fullName>
    </submittedName>
</protein>
<keyword evidence="3" id="KW-1185">Reference proteome</keyword>
<dbReference type="Proteomes" id="UP000182977">
    <property type="component" value="Chromosome I"/>
</dbReference>
<reference evidence="3" key="1">
    <citation type="submission" date="2016-10" db="EMBL/GenBank/DDBJ databases">
        <authorList>
            <person name="Varghese N."/>
            <person name="Submissions S."/>
        </authorList>
    </citation>
    <scope>NUCLEOTIDE SEQUENCE [LARGE SCALE GENOMIC DNA]</scope>
    <source>
        <strain evidence="3">DSM 45079</strain>
    </source>
</reference>
<dbReference type="Pfam" id="PF06114">
    <property type="entry name" value="Peptidase_M78"/>
    <property type="match status" value="1"/>
</dbReference>
<dbReference type="AlphaFoldDB" id="A0A1H2K8P5"/>
<name>A0A1H2K8P5_9ACTN</name>
<gene>
    <name evidence="2" type="ORF">SAMN04488563_3552</name>
</gene>
<evidence type="ECO:0000313" key="3">
    <source>
        <dbReference type="Proteomes" id="UP000182977"/>
    </source>
</evidence>
<proteinExistence type="predicted"/>
<evidence type="ECO:0000259" key="1">
    <source>
        <dbReference type="PROSITE" id="PS50943"/>
    </source>
</evidence>
<organism evidence="2 3">
    <name type="scientific">Jiangella alkaliphila</name>
    <dbReference type="NCBI Taxonomy" id="419479"/>
    <lineage>
        <taxon>Bacteria</taxon>
        <taxon>Bacillati</taxon>
        <taxon>Actinomycetota</taxon>
        <taxon>Actinomycetes</taxon>
        <taxon>Jiangellales</taxon>
        <taxon>Jiangellaceae</taxon>
        <taxon>Jiangella</taxon>
    </lineage>
</organism>
<evidence type="ECO:0000313" key="2">
    <source>
        <dbReference type="EMBL" id="SDU65039.1"/>
    </source>
</evidence>